<reference evidence="3" key="1">
    <citation type="submission" date="2021-01" db="EMBL/GenBank/DDBJ databases">
        <authorList>
            <person name="Corre E."/>
            <person name="Pelletier E."/>
            <person name="Niang G."/>
            <person name="Scheremetjew M."/>
            <person name="Finn R."/>
            <person name="Kale V."/>
            <person name="Holt S."/>
            <person name="Cochrane G."/>
            <person name="Meng A."/>
            <person name="Brown T."/>
            <person name="Cohen L."/>
        </authorList>
    </citation>
    <scope>NUCLEOTIDE SEQUENCE</scope>
    <source>
        <strain evidence="3">CCMP1374</strain>
    </source>
</reference>
<organism evidence="3">
    <name type="scientific">Phaeocystis antarctica</name>
    <dbReference type="NCBI Taxonomy" id="33657"/>
    <lineage>
        <taxon>Eukaryota</taxon>
        <taxon>Haptista</taxon>
        <taxon>Haptophyta</taxon>
        <taxon>Prymnesiophyceae</taxon>
        <taxon>Phaeocystales</taxon>
        <taxon>Phaeocystaceae</taxon>
        <taxon>Phaeocystis</taxon>
    </lineage>
</organism>
<dbReference type="AlphaFoldDB" id="A0A7S0DVR4"/>
<sequence>MGVTSDVAESRAEEQKAKSCFQKVAIALTAFVVIKNLRLVKVFKTYRGGVLVVLARAIFELKFLVGFAVATIAVANHTREKADEAHCQMQAANGAAPSLLAIGEELLKVAAKKLRTGADASSLGVSSNSTALLMCLAEKKARLTHGWDLHDLEADVPLLALIGLGVATHLAAFLWILRQAIKAKPMTGVEGDAAFCFFLNRGYNSPWARRARKATVYLTCFALGLLSVVSFARGTLVQLVQGRFFELYALIHTTQGVFASNEKFAKVEWGALKDRVAGNFEWTDLLKSAPDLLQGKFVTHAKEDELREIKHESELYQEKHSSAYSDDSSSDNAKESKALI</sequence>
<name>A0A7S0DVR4_9EUKA</name>
<keyword evidence="2" id="KW-0812">Transmembrane</keyword>
<feature type="transmembrane region" description="Helical" evidence="2">
    <location>
        <begin position="214"/>
        <end position="232"/>
    </location>
</feature>
<feature type="compositionally biased region" description="Low complexity" evidence="1">
    <location>
        <begin position="322"/>
        <end position="331"/>
    </location>
</feature>
<evidence type="ECO:0000313" key="3">
    <source>
        <dbReference type="EMBL" id="CAD8466888.1"/>
    </source>
</evidence>
<keyword evidence="2" id="KW-0472">Membrane</keyword>
<proteinExistence type="predicted"/>
<feature type="region of interest" description="Disordered" evidence="1">
    <location>
        <begin position="317"/>
        <end position="340"/>
    </location>
</feature>
<protein>
    <submittedName>
        <fullName evidence="3">Uncharacterized protein</fullName>
    </submittedName>
</protein>
<evidence type="ECO:0000256" key="2">
    <source>
        <dbReference type="SAM" id="Phobius"/>
    </source>
</evidence>
<evidence type="ECO:0000256" key="1">
    <source>
        <dbReference type="SAM" id="MobiDB-lite"/>
    </source>
</evidence>
<feature type="transmembrane region" description="Helical" evidence="2">
    <location>
        <begin position="156"/>
        <end position="177"/>
    </location>
</feature>
<dbReference type="EMBL" id="HBEP01000807">
    <property type="protein sequence ID" value="CAD8466888.1"/>
    <property type="molecule type" value="Transcribed_RNA"/>
</dbReference>
<accession>A0A7S0DVR4</accession>
<feature type="transmembrane region" description="Helical" evidence="2">
    <location>
        <begin position="49"/>
        <end position="75"/>
    </location>
</feature>
<keyword evidence="2" id="KW-1133">Transmembrane helix</keyword>
<gene>
    <name evidence="3" type="ORF">PANT1444_LOCUS476</name>
</gene>